<comment type="caution">
    <text evidence="2">The sequence shown here is derived from an EMBL/GenBank/DDBJ whole genome shotgun (WGS) entry which is preliminary data.</text>
</comment>
<dbReference type="PANTHER" id="PTHR43798">
    <property type="entry name" value="MONOACYLGLYCEROL LIPASE"/>
    <property type="match status" value="1"/>
</dbReference>
<dbReference type="PANTHER" id="PTHR43798:SF33">
    <property type="entry name" value="HYDROLASE, PUTATIVE (AFU_ORTHOLOGUE AFUA_2G14860)-RELATED"/>
    <property type="match status" value="1"/>
</dbReference>
<evidence type="ECO:0000259" key="1">
    <source>
        <dbReference type="Pfam" id="PF12697"/>
    </source>
</evidence>
<dbReference type="InterPro" id="IPR029058">
    <property type="entry name" value="AB_hydrolase_fold"/>
</dbReference>
<dbReference type="GO" id="GO:0016020">
    <property type="term" value="C:membrane"/>
    <property type="evidence" value="ECO:0007669"/>
    <property type="project" value="TreeGrafter"/>
</dbReference>
<dbReference type="InterPro" id="IPR050266">
    <property type="entry name" value="AB_hydrolase_sf"/>
</dbReference>
<accession>A0A560FTX9</accession>
<feature type="domain" description="AB hydrolase-1" evidence="1">
    <location>
        <begin position="35"/>
        <end position="258"/>
    </location>
</feature>
<dbReference type="Proteomes" id="UP000316545">
    <property type="component" value="Unassembled WGS sequence"/>
</dbReference>
<sequence>MNSEATNADSLSGPHFLQVGDVRLELLVKGEGRPLLLLHGMDGIEAMAPLVDLLAATHKVYAPSHPGFGGSDLPRSFSTVDDIAYFYLDLLDQLDLRDVLVAGFSFGGWIAAEMLVKNSGRLALAVLGAPFGIETAHRKDRRVVDIFMCDGGTVERKSQVTPVQKLDLAALPEDVLERRVRNAEATMLYGWSPYMCNPKLRHRLHRVATPTLLLWGEDDAIAPLDYGRDYAALIPQAVFEAIPNCGHRIYVDSAEAAARSINTFALRAVAAAA</sequence>
<dbReference type="InterPro" id="IPR000073">
    <property type="entry name" value="AB_hydrolase_1"/>
</dbReference>
<organism evidence="2 3">
    <name type="scientific">Nitrospirillum amazonense</name>
    <dbReference type="NCBI Taxonomy" id="28077"/>
    <lineage>
        <taxon>Bacteria</taxon>
        <taxon>Pseudomonadati</taxon>
        <taxon>Pseudomonadota</taxon>
        <taxon>Alphaproteobacteria</taxon>
        <taxon>Rhodospirillales</taxon>
        <taxon>Azospirillaceae</taxon>
        <taxon>Nitrospirillum</taxon>
    </lineage>
</organism>
<evidence type="ECO:0000313" key="3">
    <source>
        <dbReference type="Proteomes" id="UP000316545"/>
    </source>
</evidence>
<name>A0A560FTX9_9PROT</name>
<keyword evidence="3" id="KW-1185">Reference proteome</keyword>
<dbReference type="PRINTS" id="PR00111">
    <property type="entry name" value="ABHYDROLASE"/>
</dbReference>
<proteinExistence type="predicted"/>
<dbReference type="EMBL" id="VITO01000011">
    <property type="protein sequence ID" value="TWB25062.1"/>
    <property type="molecule type" value="Genomic_DNA"/>
</dbReference>
<evidence type="ECO:0000313" key="2">
    <source>
        <dbReference type="EMBL" id="TWB25062.1"/>
    </source>
</evidence>
<dbReference type="Gene3D" id="3.40.50.1820">
    <property type="entry name" value="alpha/beta hydrolase"/>
    <property type="match status" value="1"/>
</dbReference>
<gene>
    <name evidence="2" type="ORF">FBZ88_111139</name>
</gene>
<dbReference type="SUPFAM" id="SSF53474">
    <property type="entry name" value="alpha/beta-Hydrolases"/>
    <property type="match status" value="1"/>
</dbReference>
<protein>
    <submittedName>
        <fullName evidence="2">Pimeloyl-ACP methyl ester carboxylesterase</fullName>
    </submittedName>
</protein>
<reference evidence="2 3" key="1">
    <citation type="submission" date="2019-06" db="EMBL/GenBank/DDBJ databases">
        <title>Genomic Encyclopedia of Type Strains, Phase IV (KMG-V): Genome sequencing to study the core and pangenomes of soil and plant-associated prokaryotes.</title>
        <authorList>
            <person name="Whitman W."/>
        </authorList>
    </citation>
    <scope>NUCLEOTIDE SEQUENCE [LARGE SCALE GENOMIC DNA]</scope>
    <source>
        <strain evidence="2 3">BR 11865</strain>
    </source>
</reference>
<dbReference type="Pfam" id="PF12697">
    <property type="entry name" value="Abhydrolase_6"/>
    <property type="match status" value="1"/>
</dbReference>
<dbReference type="AlphaFoldDB" id="A0A560FTX9"/>